<dbReference type="RefSeq" id="YP_009873990.1">
    <property type="nucleotide sequence ID" value="NC_049340.1"/>
</dbReference>
<reference evidence="1 2" key="1">
    <citation type="journal article" date="2019" name="Arch. Virol.">
        <title>A novel jumbo Tenacibaculum maritimum lytic phage with head-fiber-like appendages.</title>
        <authorList>
            <person name="Kawato Y."/>
            <person name="Istiqomah I."/>
            <person name="Gaafar A.Y."/>
            <person name="Hanaoka M."/>
            <person name="Ishimaru K."/>
            <person name="Yasuike M."/>
            <person name="Nishiki I."/>
            <person name="Nakamura Y."/>
            <person name="Fujiwara A."/>
            <person name="Nakai T."/>
        </authorList>
    </citation>
    <scope>NUCLEOTIDE SEQUENCE [LARGE SCALE GENOMIC DNA]</scope>
    <source>
        <strain evidence="1 2">PTm1</strain>
    </source>
</reference>
<accession>A0A5S9EQW8</accession>
<dbReference type="Proteomes" id="UP000422648">
    <property type="component" value="Segment"/>
</dbReference>
<keyword evidence="2" id="KW-1185">Reference proteome</keyword>
<evidence type="ECO:0000313" key="1">
    <source>
        <dbReference type="EMBL" id="BBI90698.1"/>
    </source>
</evidence>
<sequence>MTTGKQVYHSSFGMGQIISENGSIAKVSFGGNVIEVSKNELRESINS</sequence>
<organism evidence="1 2">
    <name type="scientific">Tenacibaculum phage PTm1</name>
    <dbReference type="NCBI Taxonomy" id="2547425"/>
    <lineage>
        <taxon>Viruses</taxon>
        <taxon>Duplodnaviria</taxon>
        <taxon>Heunggongvirae</taxon>
        <taxon>Uroviricota</taxon>
        <taxon>Caudoviricetes</taxon>
        <taxon>Shirahamavirus</taxon>
        <taxon>Shirahamavirus PTm1</taxon>
    </lineage>
</organism>
<name>A0A5S9EQW8_9CAUD</name>
<proteinExistence type="predicted"/>
<evidence type="ECO:0000313" key="2">
    <source>
        <dbReference type="Proteomes" id="UP000422648"/>
    </source>
</evidence>
<protein>
    <submittedName>
        <fullName evidence="1">Uncharacterized protein</fullName>
    </submittedName>
</protein>
<dbReference type="KEGG" id="vg:55803111"/>
<dbReference type="EMBL" id="AP019524">
    <property type="protein sequence ID" value="BBI90698.1"/>
    <property type="molecule type" value="Genomic_DNA"/>
</dbReference>
<dbReference type="GeneID" id="55803111"/>